<keyword evidence="8" id="KW-1185">Reference proteome</keyword>
<proteinExistence type="predicted"/>
<feature type="region of interest" description="Disordered" evidence="5">
    <location>
        <begin position="1"/>
        <end position="25"/>
    </location>
</feature>
<evidence type="ECO:0000256" key="4">
    <source>
        <dbReference type="PROSITE-ProRule" id="PRU00335"/>
    </source>
</evidence>
<dbReference type="SUPFAM" id="SSF48498">
    <property type="entry name" value="Tetracyclin repressor-like, C-terminal domain"/>
    <property type="match status" value="1"/>
</dbReference>
<evidence type="ECO:0000259" key="6">
    <source>
        <dbReference type="PROSITE" id="PS50977"/>
    </source>
</evidence>
<dbReference type="Gene3D" id="1.10.10.60">
    <property type="entry name" value="Homeodomain-like"/>
    <property type="match status" value="1"/>
</dbReference>
<evidence type="ECO:0000256" key="2">
    <source>
        <dbReference type="ARBA" id="ARBA00023125"/>
    </source>
</evidence>
<dbReference type="PANTHER" id="PTHR30055">
    <property type="entry name" value="HTH-TYPE TRANSCRIPTIONAL REGULATOR RUTR"/>
    <property type="match status" value="1"/>
</dbReference>
<evidence type="ECO:0000256" key="3">
    <source>
        <dbReference type="ARBA" id="ARBA00023163"/>
    </source>
</evidence>
<dbReference type="Gene3D" id="1.10.357.10">
    <property type="entry name" value="Tetracycline Repressor, domain 2"/>
    <property type="match status" value="1"/>
</dbReference>
<dbReference type="InterPro" id="IPR009057">
    <property type="entry name" value="Homeodomain-like_sf"/>
</dbReference>
<keyword evidence="1" id="KW-0805">Transcription regulation</keyword>
<name>A0ABX6AND2_STRVD</name>
<evidence type="ECO:0000256" key="5">
    <source>
        <dbReference type="SAM" id="MobiDB-lite"/>
    </source>
</evidence>
<organism evidence="7 8">
    <name type="scientific">Streptomyces viridosporus T7A</name>
    <dbReference type="NCBI Taxonomy" id="665577"/>
    <lineage>
        <taxon>Bacteria</taxon>
        <taxon>Bacillati</taxon>
        <taxon>Actinomycetota</taxon>
        <taxon>Actinomycetes</taxon>
        <taxon>Kitasatosporales</taxon>
        <taxon>Streptomycetaceae</taxon>
        <taxon>Streptomyces</taxon>
    </lineage>
</organism>
<sequence>MDTSDLAGADPEARPLPATARGRRRRQSLLDAAREVFARDGFANARITDIADTANTAHGSFYTYFASKEEIFVALLRELEEELRSPGPRDVQQDGDGSNRVEPYEQILRANRAYLTAYRKNRAIMVAWEQVATLDAGVERLRREASDRFVQRIEKSIRHWQDKGIADPDVDPVYAAMALTGMVSNFAYRWSARDADYEVGKAAEQLSLLWANSLGIRTPRGPGETSISRGRSGRQD</sequence>
<gene>
    <name evidence="7" type="ORF">CP969_04230</name>
</gene>
<keyword evidence="2 4" id="KW-0238">DNA-binding</keyword>
<protein>
    <submittedName>
        <fullName evidence="7">TetR/AcrR family transcriptional regulator</fullName>
    </submittedName>
</protein>
<dbReference type="InterPro" id="IPR050109">
    <property type="entry name" value="HTH-type_TetR-like_transc_reg"/>
</dbReference>
<dbReference type="Proteomes" id="UP000327143">
    <property type="component" value="Chromosome"/>
</dbReference>
<keyword evidence="3" id="KW-0804">Transcription</keyword>
<feature type="domain" description="HTH tetR-type" evidence="6">
    <location>
        <begin position="23"/>
        <end position="83"/>
    </location>
</feature>
<dbReference type="Pfam" id="PF00440">
    <property type="entry name" value="TetR_N"/>
    <property type="match status" value="1"/>
</dbReference>
<dbReference type="InterPro" id="IPR001647">
    <property type="entry name" value="HTH_TetR"/>
</dbReference>
<dbReference type="InterPro" id="IPR036271">
    <property type="entry name" value="Tet_transcr_reg_TetR-rel_C_sf"/>
</dbReference>
<evidence type="ECO:0000256" key="1">
    <source>
        <dbReference type="ARBA" id="ARBA00023015"/>
    </source>
</evidence>
<dbReference type="EMBL" id="CP023700">
    <property type="protein sequence ID" value="QEU89085.1"/>
    <property type="molecule type" value="Genomic_DNA"/>
</dbReference>
<dbReference type="PANTHER" id="PTHR30055:SF234">
    <property type="entry name" value="HTH-TYPE TRANSCRIPTIONAL REGULATOR BETI"/>
    <property type="match status" value="1"/>
</dbReference>
<dbReference type="SUPFAM" id="SSF46689">
    <property type="entry name" value="Homeodomain-like"/>
    <property type="match status" value="1"/>
</dbReference>
<feature type="DNA-binding region" description="H-T-H motif" evidence="4">
    <location>
        <begin position="46"/>
        <end position="65"/>
    </location>
</feature>
<evidence type="ECO:0000313" key="8">
    <source>
        <dbReference type="Proteomes" id="UP000327143"/>
    </source>
</evidence>
<reference evidence="7 8" key="1">
    <citation type="submission" date="2017-09" db="EMBL/GenBank/DDBJ databases">
        <authorList>
            <person name="Lee N."/>
            <person name="Cho B.-K."/>
        </authorList>
    </citation>
    <scope>NUCLEOTIDE SEQUENCE [LARGE SCALE GENOMIC DNA]</scope>
    <source>
        <strain evidence="7 8">ATCC 39115</strain>
    </source>
</reference>
<dbReference type="PROSITE" id="PS50977">
    <property type="entry name" value="HTH_TETR_2"/>
    <property type="match status" value="1"/>
</dbReference>
<accession>A0ABX6AND2</accession>
<evidence type="ECO:0000313" key="7">
    <source>
        <dbReference type="EMBL" id="QEU89085.1"/>
    </source>
</evidence>
<dbReference type="PRINTS" id="PR00455">
    <property type="entry name" value="HTHTETR"/>
</dbReference>